<name>A0AAV5AS03_9AGAM</name>
<organism evidence="4 5">
    <name type="scientific">Clathrus columnatus</name>
    <dbReference type="NCBI Taxonomy" id="1419009"/>
    <lineage>
        <taxon>Eukaryota</taxon>
        <taxon>Fungi</taxon>
        <taxon>Dikarya</taxon>
        <taxon>Basidiomycota</taxon>
        <taxon>Agaricomycotina</taxon>
        <taxon>Agaricomycetes</taxon>
        <taxon>Phallomycetidae</taxon>
        <taxon>Phallales</taxon>
        <taxon>Clathraceae</taxon>
        <taxon>Clathrus</taxon>
    </lineage>
</organism>
<feature type="region of interest" description="Disordered" evidence="3">
    <location>
        <begin position="1"/>
        <end position="72"/>
    </location>
</feature>
<gene>
    <name evidence="4" type="ORF">Clacol_010621</name>
</gene>
<dbReference type="Gene3D" id="3.30.1120.90">
    <property type="entry name" value="Nucleosome assembly protein"/>
    <property type="match status" value="1"/>
</dbReference>
<dbReference type="FunFam" id="3.30.1120.90:FF:000003">
    <property type="entry name" value="Nucleosome assembly protein"/>
    <property type="match status" value="1"/>
</dbReference>
<feature type="compositionally biased region" description="Polar residues" evidence="3">
    <location>
        <begin position="1"/>
        <end position="35"/>
    </location>
</feature>
<evidence type="ECO:0008006" key="6">
    <source>
        <dbReference type="Google" id="ProtNLM"/>
    </source>
</evidence>
<dbReference type="Proteomes" id="UP001050691">
    <property type="component" value="Unassembled WGS sequence"/>
</dbReference>
<accession>A0AAV5AS03</accession>
<keyword evidence="5" id="KW-1185">Reference proteome</keyword>
<dbReference type="InterPro" id="IPR002164">
    <property type="entry name" value="NAP_family"/>
</dbReference>
<feature type="compositionally biased region" description="Acidic residues" evidence="3">
    <location>
        <begin position="390"/>
        <end position="422"/>
    </location>
</feature>
<feature type="region of interest" description="Disordered" evidence="3">
    <location>
        <begin position="390"/>
        <end position="453"/>
    </location>
</feature>
<evidence type="ECO:0000256" key="1">
    <source>
        <dbReference type="ARBA" id="ARBA00009947"/>
    </source>
</evidence>
<comment type="caution">
    <text evidence="4">The sequence shown here is derived from an EMBL/GenBank/DDBJ whole genome shotgun (WGS) entry which is preliminary data.</text>
</comment>
<dbReference type="InterPro" id="IPR037231">
    <property type="entry name" value="NAP-like_sf"/>
</dbReference>
<dbReference type="EMBL" id="BPWL01000019">
    <property type="protein sequence ID" value="GJJ16323.1"/>
    <property type="molecule type" value="Genomic_DNA"/>
</dbReference>
<protein>
    <recommendedName>
        <fullName evidence="6">Nucleosome assembly protein 1-like 1</fullName>
    </recommendedName>
</protein>
<reference evidence="4" key="1">
    <citation type="submission" date="2021-10" db="EMBL/GenBank/DDBJ databases">
        <title>De novo Genome Assembly of Clathrus columnatus (Basidiomycota, Fungi) Using Illumina and Nanopore Sequence Data.</title>
        <authorList>
            <person name="Ogiso-Tanaka E."/>
            <person name="Itagaki H."/>
            <person name="Hosoya T."/>
            <person name="Hosaka K."/>
        </authorList>
    </citation>
    <scope>NUCLEOTIDE SEQUENCE</scope>
    <source>
        <strain evidence="4">MO-923</strain>
    </source>
</reference>
<dbReference type="Pfam" id="PF00956">
    <property type="entry name" value="NAP"/>
    <property type="match status" value="1"/>
</dbReference>
<dbReference type="SUPFAM" id="SSF143113">
    <property type="entry name" value="NAP-like"/>
    <property type="match status" value="1"/>
</dbReference>
<dbReference type="PANTHER" id="PTHR11875">
    <property type="entry name" value="TESTIS-SPECIFIC Y-ENCODED PROTEIN"/>
    <property type="match status" value="1"/>
</dbReference>
<evidence type="ECO:0000313" key="4">
    <source>
        <dbReference type="EMBL" id="GJJ16323.1"/>
    </source>
</evidence>
<dbReference type="GO" id="GO:0005634">
    <property type="term" value="C:nucleus"/>
    <property type="evidence" value="ECO:0007669"/>
    <property type="project" value="InterPro"/>
</dbReference>
<evidence type="ECO:0000256" key="3">
    <source>
        <dbReference type="SAM" id="MobiDB-lite"/>
    </source>
</evidence>
<comment type="similarity">
    <text evidence="1 2">Belongs to the nucleosome assembly protein (NAP) family.</text>
</comment>
<evidence type="ECO:0000313" key="5">
    <source>
        <dbReference type="Proteomes" id="UP001050691"/>
    </source>
</evidence>
<dbReference type="Gene3D" id="1.20.5.1500">
    <property type="match status" value="1"/>
</dbReference>
<dbReference type="GO" id="GO:0006334">
    <property type="term" value="P:nucleosome assembly"/>
    <property type="evidence" value="ECO:0007669"/>
    <property type="project" value="InterPro"/>
</dbReference>
<proteinExistence type="inferred from homology"/>
<dbReference type="AlphaFoldDB" id="A0AAV5AS03"/>
<evidence type="ECO:0000256" key="2">
    <source>
        <dbReference type="RuleBase" id="RU003876"/>
    </source>
</evidence>
<feature type="compositionally biased region" description="Acidic residues" evidence="3">
    <location>
        <begin position="42"/>
        <end position="56"/>
    </location>
</feature>
<sequence>MSTNVNIPSSQSSITAPTPQNTPLTAAPINQQLSRPTVPDIQENEDEDDEDDDDELSLPRAGNNNVGQAGVSGLGPEQHAILTQLVQGKLSGLIGKSSGYIESLPVEVKRNIEALIGVQSDYIKLQKEHKKEVLELEKKYMALFTPLFDRRVAIISGISAPTEDEIKAGEEQSAKDDPDYTPLPSLSATAISPSLSAANPGMGIPEFWLTALRNHIGISELVTDRDAEALKQLTDIRVSYPSGEQLGFRIHFYFAPNDYFTDKELTKTYIYKDDLGYEGDFVYERAEGCKIHWKEDKDLTKSFEIKKQRNKNTNRTRLIRKVMNVDSFFNFFSPPVPPSEEDIENGNVDDEVLEDLEDRLELDYQIGEDLKERVVPKAVDYFTGKALEYEDMDLGSDEGDDQEFDDDDEEDDDDDDDDDVEDIPVRKRNLPPPRRGGKSQGGAGNNKEDCKQQ</sequence>